<dbReference type="GO" id="GO:0005886">
    <property type="term" value="C:plasma membrane"/>
    <property type="evidence" value="ECO:0007669"/>
    <property type="project" value="UniProtKB-SubCell"/>
</dbReference>
<keyword evidence="7 8" id="KW-0472">Membrane</keyword>
<comment type="subcellular location">
    <subcellularLocation>
        <location evidence="1">Cell membrane</location>
        <topology evidence="1">Multi-pass membrane protein</topology>
    </subcellularLocation>
</comment>
<keyword evidence="3" id="KW-0813">Transport</keyword>
<feature type="transmembrane region" description="Helical" evidence="8">
    <location>
        <begin position="243"/>
        <end position="261"/>
    </location>
</feature>
<evidence type="ECO:0000313" key="10">
    <source>
        <dbReference type="EMBL" id="XBH19856.1"/>
    </source>
</evidence>
<evidence type="ECO:0000256" key="6">
    <source>
        <dbReference type="ARBA" id="ARBA00022989"/>
    </source>
</evidence>
<protein>
    <submittedName>
        <fullName evidence="10">DHA2 family efflux MFS transporter permease subunit</fullName>
    </submittedName>
</protein>
<feature type="transmembrane region" description="Helical" evidence="8">
    <location>
        <begin position="147"/>
        <end position="169"/>
    </location>
</feature>
<accession>A0AAU7DQZ7</accession>
<evidence type="ECO:0000256" key="4">
    <source>
        <dbReference type="ARBA" id="ARBA00022475"/>
    </source>
</evidence>
<keyword evidence="6 8" id="KW-1133">Transmembrane helix</keyword>
<dbReference type="InterPro" id="IPR004638">
    <property type="entry name" value="EmrB-like"/>
</dbReference>
<feature type="transmembrane region" description="Helical" evidence="8">
    <location>
        <begin position="344"/>
        <end position="363"/>
    </location>
</feature>
<dbReference type="EMBL" id="CP121196">
    <property type="protein sequence ID" value="XBH19856.1"/>
    <property type="molecule type" value="Genomic_DNA"/>
</dbReference>
<dbReference type="InterPro" id="IPR036259">
    <property type="entry name" value="MFS_trans_sf"/>
</dbReference>
<feature type="domain" description="Major facilitator superfamily (MFS) profile" evidence="9">
    <location>
        <begin position="22"/>
        <end position="521"/>
    </location>
</feature>
<dbReference type="GO" id="GO:0022857">
    <property type="term" value="F:transmembrane transporter activity"/>
    <property type="evidence" value="ECO:0007669"/>
    <property type="project" value="InterPro"/>
</dbReference>
<feature type="transmembrane region" description="Helical" evidence="8">
    <location>
        <begin position="60"/>
        <end position="80"/>
    </location>
</feature>
<evidence type="ECO:0000256" key="2">
    <source>
        <dbReference type="ARBA" id="ARBA00008537"/>
    </source>
</evidence>
<evidence type="ECO:0000256" key="3">
    <source>
        <dbReference type="ARBA" id="ARBA00022448"/>
    </source>
</evidence>
<keyword evidence="4" id="KW-1003">Cell membrane</keyword>
<dbReference type="InterPro" id="IPR011701">
    <property type="entry name" value="MFS"/>
</dbReference>
<keyword evidence="5 8" id="KW-0812">Transmembrane</keyword>
<dbReference type="Gene3D" id="1.20.1720.10">
    <property type="entry name" value="Multidrug resistance protein D"/>
    <property type="match status" value="1"/>
</dbReference>
<feature type="transmembrane region" description="Helical" evidence="8">
    <location>
        <begin position="281"/>
        <end position="306"/>
    </location>
</feature>
<evidence type="ECO:0000256" key="7">
    <source>
        <dbReference type="ARBA" id="ARBA00023136"/>
    </source>
</evidence>
<dbReference type="PANTHER" id="PTHR42718">
    <property type="entry name" value="MAJOR FACILITATOR SUPERFAMILY MULTIDRUG TRANSPORTER MFSC"/>
    <property type="match status" value="1"/>
</dbReference>
<dbReference type="RefSeq" id="WP_348265078.1">
    <property type="nucleotide sequence ID" value="NZ_CP121196.1"/>
</dbReference>
<sequence length="529" mass="57736">MAAAATTTFHDTWRPRANPWAIAITVTLATFMEALDTSIANVAMPHIGGSLGASPEEATWVLTSYLVANAMVLPISGWIANRIGRKRFYMSCVFLFTVASLLCGIAPTLGMLVFFRVLQGAAGGGLQPSEQSILADTFPPQKRSMAFAVYGVAVVTAPVLGPTVGGWIVDNYTWRWIFFLNIPVGIISLYLSNRLVEDPPYLAEVRKRREGIDYWGLGLLIIAIGSIQIMLDKGQEDDWLSSRFIVTLLITSIIGLTLFFWRELSIEHPVLDLRLFARRNVGMTQLVMFMVGVALYSSTVLIPQFLQEIMGYSARQAGMAVSSGGLVLMFLFPVAGALAPKFDARKLVAIGFVITTFGLWRMTSINPNVSFGQAVSWRVFIALGLPFLFIPINTLCYSGIPQEKYNEVSGLTALMRNLGGSVGISFITTLLARLSQKHLAMLVPKAASGNPAYDQMRGGLTGAWMQRGSALPDAIHHAGAQIYGMAQIQARLLAYVDVIWVMVAVTTVLIPLPFLMQRPKKLPAAPMGH</sequence>
<dbReference type="Gene3D" id="1.20.1250.20">
    <property type="entry name" value="MFS general substrate transporter like domains"/>
    <property type="match status" value="1"/>
</dbReference>
<feature type="transmembrane region" description="Helical" evidence="8">
    <location>
        <begin position="492"/>
        <end position="514"/>
    </location>
</feature>
<dbReference type="CDD" id="cd17503">
    <property type="entry name" value="MFS_LmrB_MDR_like"/>
    <property type="match status" value="1"/>
</dbReference>
<evidence type="ECO:0000256" key="5">
    <source>
        <dbReference type="ARBA" id="ARBA00022692"/>
    </source>
</evidence>
<dbReference type="Pfam" id="PF07690">
    <property type="entry name" value="MFS_1"/>
    <property type="match status" value="1"/>
</dbReference>
<comment type="similarity">
    <text evidence="2">Belongs to the major facilitator superfamily. EmrB family.</text>
</comment>
<dbReference type="PROSITE" id="PS50850">
    <property type="entry name" value="MFS"/>
    <property type="match status" value="1"/>
</dbReference>
<name>A0AAU7DQZ7_9BACT</name>
<feature type="transmembrane region" description="Helical" evidence="8">
    <location>
        <begin position="318"/>
        <end position="338"/>
    </location>
</feature>
<evidence type="ECO:0000256" key="1">
    <source>
        <dbReference type="ARBA" id="ARBA00004651"/>
    </source>
</evidence>
<feature type="transmembrane region" description="Helical" evidence="8">
    <location>
        <begin position="92"/>
        <end position="115"/>
    </location>
</feature>
<evidence type="ECO:0000259" key="9">
    <source>
        <dbReference type="PROSITE" id="PS50850"/>
    </source>
</evidence>
<feature type="transmembrane region" description="Helical" evidence="8">
    <location>
        <begin position="212"/>
        <end position="231"/>
    </location>
</feature>
<feature type="transmembrane region" description="Helical" evidence="8">
    <location>
        <begin position="375"/>
        <end position="393"/>
    </location>
</feature>
<dbReference type="AlphaFoldDB" id="A0AAU7DQZ7"/>
<evidence type="ECO:0000256" key="8">
    <source>
        <dbReference type="SAM" id="Phobius"/>
    </source>
</evidence>
<feature type="transmembrane region" description="Helical" evidence="8">
    <location>
        <begin position="20"/>
        <end position="40"/>
    </location>
</feature>
<dbReference type="NCBIfam" id="TIGR00711">
    <property type="entry name" value="efflux_EmrB"/>
    <property type="match status" value="1"/>
</dbReference>
<dbReference type="InterPro" id="IPR020846">
    <property type="entry name" value="MFS_dom"/>
</dbReference>
<organism evidence="10">
    <name type="scientific">Telmatobacter sp. DSM 110680</name>
    <dbReference type="NCBI Taxonomy" id="3036704"/>
    <lineage>
        <taxon>Bacteria</taxon>
        <taxon>Pseudomonadati</taxon>
        <taxon>Acidobacteriota</taxon>
        <taxon>Terriglobia</taxon>
        <taxon>Terriglobales</taxon>
        <taxon>Acidobacteriaceae</taxon>
        <taxon>Telmatobacter</taxon>
    </lineage>
</organism>
<gene>
    <name evidence="10" type="ORF">P8935_11180</name>
</gene>
<reference evidence="10" key="1">
    <citation type="submission" date="2023-03" db="EMBL/GenBank/DDBJ databases">
        <title>Edaphobacter sp.</title>
        <authorList>
            <person name="Huber K.J."/>
            <person name="Papendorf J."/>
            <person name="Pilke C."/>
            <person name="Bunk B."/>
            <person name="Sproeer C."/>
            <person name="Pester M."/>
        </authorList>
    </citation>
    <scope>NUCLEOTIDE SEQUENCE</scope>
    <source>
        <strain evidence="10">DSM 110680</strain>
    </source>
</reference>
<dbReference type="SUPFAM" id="SSF103473">
    <property type="entry name" value="MFS general substrate transporter"/>
    <property type="match status" value="1"/>
</dbReference>
<proteinExistence type="inferred from homology"/>
<dbReference type="PANTHER" id="PTHR42718:SF9">
    <property type="entry name" value="MAJOR FACILITATOR SUPERFAMILY MULTIDRUG TRANSPORTER MFSC"/>
    <property type="match status" value="1"/>
</dbReference>